<name>A0A645H809_9ZZZZ</name>
<proteinExistence type="predicted"/>
<organism evidence="1">
    <name type="scientific">bioreactor metagenome</name>
    <dbReference type="NCBI Taxonomy" id="1076179"/>
    <lineage>
        <taxon>unclassified sequences</taxon>
        <taxon>metagenomes</taxon>
        <taxon>ecological metagenomes</taxon>
    </lineage>
</organism>
<gene>
    <name evidence="1" type="ORF">SDC9_182314</name>
</gene>
<evidence type="ECO:0000313" key="1">
    <source>
        <dbReference type="EMBL" id="MPN34820.1"/>
    </source>
</evidence>
<protein>
    <submittedName>
        <fullName evidence="1">Uncharacterized protein</fullName>
    </submittedName>
</protein>
<dbReference type="EMBL" id="VSSQ01088062">
    <property type="protein sequence ID" value="MPN34820.1"/>
    <property type="molecule type" value="Genomic_DNA"/>
</dbReference>
<dbReference type="AlphaFoldDB" id="A0A645H809"/>
<accession>A0A645H809</accession>
<sequence>MAALQRHRNMLLFVPVELNAHFLDQTKNILGAFVNENFQTAKVVFIPARDQRVGNVKAVVVVCLIHNGRHTALRKHAVAQRQLPL</sequence>
<reference evidence="1" key="1">
    <citation type="submission" date="2019-08" db="EMBL/GenBank/DDBJ databases">
        <authorList>
            <person name="Kucharzyk K."/>
            <person name="Murdoch R.W."/>
            <person name="Higgins S."/>
            <person name="Loffler F."/>
        </authorList>
    </citation>
    <scope>NUCLEOTIDE SEQUENCE</scope>
</reference>
<comment type="caution">
    <text evidence="1">The sequence shown here is derived from an EMBL/GenBank/DDBJ whole genome shotgun (WGS) entry which is preliminary data.</text>
</comment>